<keyword evidence="2" id="KW-1133">Transmembrane helix</keyword>
<feature type="compositionally biased region" description="Pro residues" evidence="1">
    <location>
        <begin position="22"/>
        <end position="31"/>
    </location>
</feature>
<dbReference type="KEGG" id="ztr:MYCGRDRAFT_97002"/>
<evidence type="ECO:0000256" key="2">
    <source>
        <dbReference type="SAM" id="Phobius"/>
    </source>
</evidence>
<dbReference type="EMBL" id="CM001207">
    <property type="protein sequence ID" value="EGP82889.1"/>
    <property type="molecule type" value="Genomic_DNA"/>
</dbReference>
<evidence type="ECO:0000313" key="3">
    <source>
        <dbReference type="EMBL" id="EGP82889.1"/>
    </source>
</evidence>
<dbReference type="PANTHER" id="PTHR42085">
    <property type="entry name" value="F-BOX DOMAIN-CONTAINING PROTEIN"/>
    <property type="match status" value="1"/>
</dbReference>
<dbReference type="Proteomes" id="UP000008062">
    <property type="component" value="Chromosome 12"/>
</dbReference>
<dbReference type="HOGENOM" id="CLU_605821_0_0_1"/>
<evidence type="ECO:0000256" key="1">
    <source>
        <dbReference type="SAM" id="MobiDB-lite"/>
    </source>
</evidence>
<dbReference type="AlphaFoldDB" id="F9XNK8"/>
<keyword evidence="4" id="KW-1185">Reference proteome</keyword>
<evidence type="ECO:0000313" key="4">
    <source>
        <dbReference type="Proteomes" id="UP000008062"/>
    </source>
</evidence>
<dbReference type="OrthoDB" id="5304367at2759"/>
<proteinExistence type="predicted"/>
<sequence length="452" mass="51365">MGARLSQPQGPGGTGESSLPTKVPPPPSPRRPFPRRFNSRTVIAPAAAFTMAILLFVYTRTSIRAAKANAQRHRDADTGGEGLSLLNEHRRRHGMAKKVEGEGGGTVVELGRELMGRNKEGKRVEEEEVRRRGEEERKRVERMRMARKGGLTGDGGEKLLHTPGEHHRADHADYWKIPATSEYLHNAQLRSIIDSAGGERHYPIATVATRLFQLAKRTQRRLRCYDGDSGKELKDFVRQRGLAAATHVKKRELIEVLEAADEDATFARFLDLPPELRTLIYEFHFASYSSDRRLGAIQSAVPPPITHISSQIRRETLQLFYTTSDFQFDFERVDAQFLKIETESTNINRHLPQELFPIIRNFRVHVREFVYWGAGRYGPVEHAVCSVYFPTGSAKLSVQVLHGVHDRKKMMSSADPREEEVRRFFAEDFLRVWPPTLTIKIADTLIALTNLR</sequence>
<dbReference type="InterPro" id="IPR038883">
    <property type="entry name" value="AN11006-like"/>
</dbReference>
<name>F9XNK8_ZYMTI</name>
<dbReference type="InParanoid" id="F9XNK8"/>
<dbReference type="eggNOG" id="ENOG502SB4T">
    <property type="taxonomic scope" value="Eukaryota"/>
</dbReference>
<keyword evidence="2" id="KW-0812">Transmembrane</keyword>
<accession>F9XNK8</accession>
<feature type="region of interest" description="Disordered" evidence="1">
    <location>
        <begin position="1"/>
        <end position="36"/>
    </location>
</feature>
<dbReference type="PANTHER" id="PTHR42085:SF2">
    <property type="entry name" value="F-BOX DOMAIN-CONTAINING PROTEIN"/>
    <property type="match status" value="1"/>
</dbReference>
<organism evidence="3 4">
    <name type="scientific">Zymoseptoria tritici (strain CBS 115943 / IPO323)</name>
    <name type="common">Speckled leaf blotch fungus</name>
    <name type="synonym">Septoria tritici</name>
    <dbReference type="NCBI Taxonomy" id="336722"/>
    <lineage>
        <taxon>Eukaryota</taxon>
        <taxon>Fungi</taxon>
        <taxon>Dikarya</taxon>
        <taxon>Ascomycota</taxon>
        <taxon>Pezizomycotina</taxon>
        <taxon>Dothideomycetes</taxon>
        <taxon>Dothideomycetidae</taxon>
        <taxon>Mycosphaerellales</taxon>
        <taxon>Mycosphaerellaceae</taxon>
        <taxon>Zymoseptoria</taxon>
    </lineage>
</organism>
<feature type="transmembrane region" description="Helical" evidence="2">
    <location>
        <begin position="37"/>
        <end position="58"/>
    </location>
</feature>
<gene>
    <name evidence="3" type="ORF">MYCGRDRAFT_97002</name>
</gene>
<dbReference type="RefSeq" id="XP_003847913.1">
    <property type="nucleotide sequence ID" value="XM_003847865.1"/>
</dbReference>
<protein>
    <submittedName>
        <fullName evidence="3">Uncharacterized protein</fullName>
    </submittedName>
</protein>
<keyword evidence="2" id="KW-0472">Membrane</keyword>
<reference evidence="3 4" key="1">
    <citation type="journal article" date="2011" name="PLoS Genet.">
        <title>Finished genome of the fungal wheat pathogen Mycosphaerella graminicola reveals dispensome structure, chromosome plasticity, and stealth pathogenesis.</title>
        <authorList>
            <person name="Goodwin S.B."/>
            <person name="Ben M'barek S."/>
            <person name="Dhillon B."/>
            <person name="Wittenberg A.H.J."/>
            <person name="Crane C.F."/>
            <person name="Hane J.K."/>
            <person name="Foster A.J."/>
            <person name="Van der Lee T.A.J."/>
            <person name="Grimwood J."/>
            <person name="Aerts A."/>
            <person name="Antoniw J."/>
            <person name="Bailey A."/>
            <person name="Bluhm B."/>
            <person name="Bowler J."/>
            <person name="Bristow J."/>
            <person name="van der Burgt A."/>
            <person name="Canto-Canche B."/>
            <person name="Churchill A.C.L."/>
            <person name="Conde-Ferraez L."/>
            <person name="Cools H.J."/>
            <person name="Coutinho P.M."/>
            <person name="Csukai M."/>
            <person name="Dehal P."/>
            <person name="De Wit P."/>
            <person name="Donzelli B."/>
            <person name="van de Geest H.C."/>
            <person name="van Ham R.C.H.J."/>
            <person name="Hammond-Kosack K.E."/>
            <person name="Henrissat B."/>
            <person name="Kilian A."/>
            <person name="Kobayashi A.K."/>
            <person name="Koopmann E."/>
            <person name="Kourmpetis Y."/>
            <person name="Kuzniar A."/>
            <person name="Lindquist E."/>
            <person name="Lombard V."/>
            <person name="Maliepaard C."/>
            <person name="Martins N."/>
            <person name="Mehrabi R."/>
            <person name="Nap J.P.H."/>
            <person name="Ponomarenko A."/>
            <person name="Rudd J.J."/>
            <person name="Salamov A."/>
            <person name="Schmutz J."/>
            <person name="Schouten H.J."/>
            <person name="Shapiro H."/>
            <person name="Stergiopoulos I."/>
            <person name="Torriani S.F.F."/>
            <person name="Tu H."/>
            <person name="de Vries R.P."/>
            <person name="Waalwijk C."/>
            <person name="Ware S.B."/>
            <person name="Wiebenga A."/>
            <person name="Zwiers L.-H."/>
            <person name="Oliver R.P."/>
            <person name="Grigoriev I.V."/>
            <person name="Kema G.H.J."/>
        </authorList>
    </citation>
    <scope>NUCLEOTIDE SEQUENCE [LARGE SCALE GENOMIC DNA]</scope>
    <source>
        <strain evidence="4">CBS 115943 / IPO323</strain>
    </source>
</reference>
<dbReference type="GeneID" id="13401603"/>